<keyword evidence="3" id="KW-1185">Reference proteome</keyword>
<comment type="caution">
    <text evidence="2">The sequence shown here is derived from an EMBL/GenBank/DDBJ whole genome shotgun (WGS) entry which is preliminary data.</text>
</comment>
<dbReference type="AlphaFoldDB" id="A0AA39YMM5"/>
<evidence type="ECO:0000313" key="2">
    <source>
        <dbReference type="EMBL" id="KAK0655239.1"/>
    </source>
</evidence>
<evidence type="ECO:0000256" key="1">
    <source>
        <dbReference type="SAM" id="MobiDB-lite"/>
    </source>
</evidence>
<sequence length="227" mass="25564">MDTSKFEQAYHRLLYQQGIDHNSISDWFPDPAERDAFRQFSEDKLDAASARPVGLMMTCRELVKAIDSSNLLTMSFADTVVPALNTRIRPPMTKDGVEDNAAAERLEWKETGFHLVARIGQQGHIDGVYTIYNMEWEDPLTGQYGRYRPDDGDWSKPPGSGDGDEGEDKEEKQIFCARLADRMGDFGGGYHVCWDQVTFSSPVRLEFVSQDRLVRDVSGDAVVTSVN</sequence>
<dbReference type="EMBL" id="JAULSV010000001">
    <property type="protein sequence ID" value="KAK0655239.1"/>
    <property type="molecule type" value="Genomic_DNA"/>
</dbReference>
<dbReference type="Proteomes" id="UP001174936">
    <property type="component" value="Unassembled WGS sequence"/>
</dbReference>
<evidence type="ECO:0000313" key="3">
    <source>
        <dbReference type="Proteomes" id="UP001174936"/>
    </source>
</evidence>
<name>A0AA39YMM5_9PEZI</name>
<feature type="region of interest" description="Disordered" evidence="1">
    <location>
        <begin position="145"/>
        <end position="170"/>
    </location>
</feature>
<protein>
    <submittedName>
        <fullName evidence="2">Uncharacterized protein</fullName>
    </submittedName>
</protein>
<gene>
    <name evidence="2" type="ORF">B0T16DRAFT_396540</name>
</gene>
<organism evidence="2 3">
    <name type="scientific">Cercophora newfieldiana</name>
    <dbReference type="NCBI Taxonomy" id="92897"/>
    <lineage>
        <taxon>Eukaryota</taxon>
        <taxon>Fungi</taxon>
        <taxon>Dikarya</taxon>
        <taxon>Ascomycota</taxon>
        <taxon>Pezizomycotina</taxon>
        <taxon>Sordariomycetes</taxon>
        <taxon>Sordariomycetidae</taxon>
        <taxon>Sordariales</taxon>
        <taxon>Lasiosphaeriaceae</taxon>
        <taxon>Cercophora</taxon>
    </lineage>
</organism>
<reference evidence="2" key="1">
    <citation type="submission" date="2023-06" db="EMBL/GenBank/DDBJ databases">
        <title>Genome-scale phylogeny and comparative genomics of the fungal order Sordariales.</title>
        <authorList>
            <consortium name="Lawrence Berkeley National Laboratory"/>
            <person name="Hensen N."/>
            <person name="Bonometti L."/>
            <person name="Westerberg I."/>
            <person name="Brannstrom I.O."/>
            <person name="Guillou S."/>
            <person name="Cros-Aarteil S."/>
            <person name="Calhoun S."/>
            <person name="Haridas S."/>
            <person name="Kuo A."/>
            <person name="Mondo S."/>
            <person name="Pangilinan J."/>
            <person name="Riley R."/>
            <person name="Labutti K."/>
            <person name="Andreopoulos B."/>
            <person name="Lipzen A."/>
            <person name="Chen C."/>
            <person name="Yanf M."/>
            <person name="Daum C."/>
            <person name="Ng V."/>
            <person name="Clum A."/>
            <person name="Steindorff A."/>
            <person name="Ohm R."/>
            <person name="Martin F."/>
            <person name="Silar P."/>
            <person name="Natvig D."/>
            <person name="Lalanne C."/>
            <person name="Gautier V."/>
            <person name="Ament-Velasquez S.L."/>
            <person name="Kruys A."/>
            <person name="Hutchinson M.I."/>
            <person name="Powell A.J."/>
            <person name="Barry K."/>
            <person name="Miller A.N."/>
            <person name="Grigoriev I.V."/>
            <person name="Debuchy R."/>
            <person name="Gladieux P."/>
            <person name="Thoren M.H."/>
            <person name="Johannesson H."/>
        </authorList>
    </citation>
    <scope>NUCLEOTIDE SEQUENCE</scope>
    <source>
        <strain evidence="2">SMH2532-1</strain>
    </source>
</reference>
<proteinExistence type="predicted"/>
<accession>A0AA39YMM5</accession>